<dbReference type="PROSITE" id="PS50110">
    <property type="entry name" value="RESPONSE_REGULATORY"/>
    <property type="match status" value="1"/>
</dbReference>
<dbReference type="InterPro" id="IPR004358">
    <property type="entry name" value="Sig_transdc_His_kin-like_C"/>
</dbReference>
<dbReference type="PROSITE" id="PS50109">
    <property type="entry name" value="HIS_KIN"/>
    <property type="match status" value="1"/>
</dbReference>
<dbReference type="GO" id="GO:0000155">
    <property type="term" value="F:phosphorelay sensor kinase activity"/>
    <property type="evidence" value="ECO:0007669"/>
    <property type="project" value="InterPro"/>
</dbReference>
<evidence type="ECO:0000256" key="8">
    <source>
        <dbReference type="ARBA" id="ARBA00023136"/>
    </source>
</evidence>
<dbReference type="Gene3D" id="3.30.450.40">
    <property type="match status" value="1"/>
</dbReference>
<keyword evidence="5" id="KW-0808">Transferase</keyword>
<evidence type="ECO:0000256" key="2">
    <source>
        <dbReference type="ARBA" id="ARBA00004429"/>
    </source>
</evidence>
<sequence length="682" mass="74103">MQSPPVPDDEERRLRRLRRLDLLDTGPEAVLDAITELAASLTGMPIALISLVDRDRQWWKSAVGLPQGGGTPRGISFCGHAIGGEGLFEVEDARGDQRFAGNPLVAGEPHVVHYAGMPLVMPDGERIGTLCVIGDRPGRLDERGREALARLARNVVNVLLLRESEHQLGAQVRAEAALRESEARFRTVADAMPQMVWSRLPDGRDDYHNQRWYDFTGLEPAADGFEPWDEVLHPQDRAQARAAWQRCLATGQPYETELRLRHRSGDYRWVLARALPVRDDAGTVLRWMGTCTDIHDQKLAREDLQAANRQKDEFLAMLAHELRNPLAPISTAAQLLKLTARDPERVLQSSELIGRQVRHMTALVDDLLDVSRVTRGLAQIERKPVDLKQVVHSALEQARPHIESHRHQVTVHLPPGPAQVTGDRVRLVQVVSNLLNNAAKYTPEGGAITVALALEGGAASIRVSDNGTGIDAALLPHVFDLFTQAKRTPDRSQGGLGLGLALVRSLVELHGGSVLARSEGRGCGSSFTVTLPLSPEAAGAPAPAEKAAPVTARSLSILVVDDNVDAAVSLGIWLEMEGHRVVVKTGAAQALAAASRQPAEVYVLDIGLPVMDGYELARQLRALPAPRRATFIALTGYGQAHDIAQSRAAGFDHHFVKPVDPAELTALLTRLSRQAPGPEDTG</sequence>
<evidence type="ECO:0000256" key="5">
    <source>
        <dbReference type="ARBA" id="ARBA00022679"/>
    </source>
</evidence>
<dbReference type="Gene3D" id="1.10.287.130">
    <property type="match status" value="1"/>
</dbReference>
<feature type="domain" description="Histidine kinase" evidence="10">
    <location>
        <begin position="317"/>
        <end position="535"/>
    </location>
</feature>
<dbReference type="SMART" id="SM00086">
    <property type="entry name" value="PAC"/>
    <property type="match status" value="1"/>
</dbReference>
<dbReference type="InterPro" id="IPR011006">
    <property type="entry name" value="CheY-like_superfamily"/>
</dbReference>
<dbReference type="eggNOG" id="COG3437">
    <property type="taxonomic scope" value="Bacteria"/>
</dbReference>
<dbReference type="CDD" id="cd00082">
    <property type="entry name" value="HisKA"/>
    <property type="match status" value="1"/>
</dbReference>
<dbReference type="FunFam" id="3.30.450.20:FF:000099">
    <property type="entry name" value="Sensory box sensor histidine kinase"/>
    <property type="match status" value="1"/>
</dbReference>
<dbReference type="eggNOG" id="COG2203">
    <property type="taxonomic scope" value="Bacteria"/>
</dbReference>
<dbReference type="InterPro" id="IPR003018">
    <property type="entry name" value="GAF"/>
</dbReference>
<dbReference type="Pfam" id="PF02518">
    <property type="entry name" value="HATPase_c"/>
    <property type="match status" value="1"/>
</dbReference>
<dbReference type="PANTHER" id="PTHR43047:SF72">
    <property type="entry name" value="OSMOSENSING HISTIDINE PROTEIN KINASE SLN1"/>
    <property type="match status" value="1"/>
</dbReference>
<dbReference type="CDD" id="cd00075">
    <property type="entry name" value="HATPase"/>
    <property type="match status" value="1"/>
</dbReference>
<gene>
    <name evidence="13" type="ordered locus">Rta_04190</name>
</gene>
<dbReference type="CDD" id="cd17580">
    <property type="entry name" value="REC_2_DhkD-like"/>
    <property type="match status" value="1"/>
</dbReference>
<dbReference type="SUPFAM" id="SSF55874">
    <property type="entry name" value="ATPase domain of HSP90 chaperone/DNA topoisomerase II/histidine kinase"/>
    <property type="match status" value="1"/>
</dbReference>
<feature type="domain" description="Response regulatory" evidence="11">
    <location>
        <begin position="556"/>
        <end position="672"/>
    </location>
</feature>
<dbReference type="AlphaFoldDB" id="F5Y5Y6"/>
<dbReference type="KEGG" id="rta:Rta_04190"/>
<evidence type="ECO:0000259" key="10">
    <source>
        <dbReference type="PROSITE" id="PS50109"/>
    </source>
</evidence>
<evidence type="ECO:0000256" key="4">
    <source>
        <dbReference type="ARBA" id="ARBA00022553"/>
    </source>
</evidence>
<evidence type="ECO:0000313" key="14">
    <source>
        <dbReference type="Proteomes" id="UP000008385"/>
    </source>
</evidence>
<dbReference type="FunFam" id="3.30.565.10:FF:000006">
    <property type="entry name" value="Sensor histidine kinase WalK"/>
    <property type="match status" value="1"/>
</dbReference>
<reference evidence="14" key="1">
    <citation type="submission" date="2006-01" db="EMBL/GenBank/DDBJ databases">
        <title>Genome of the cyst-dividing bacterium Ramlibacter tataouinensis.</title>
        <authorList>
            <person name="Barakat M."/>
            <person name="Ortet P."/>
            <person name="De Luca G."/>
            <person name="Jourlin-Castelli C."/>
            <person name="Ansaldi M."/>
            <person name="Py B."/>
            <person name="Fichant G."/>
            <person name="Coutinho P."/>
            <person name="Voulhoux R."/>
            <person name="Bastien O."/>
            <person name="Roy S."/>
            <person name="Marechal E."/>
            <person name="Henrissat B."/>
            <person name="Quentin Y."/>
            <person name="Noirot P."/>
            <person name="Filloux A."/>
            <person name="Mejean V."/>
            <person name="DuBow M."/>
            <person name="Barras F."/>
            <person name="Heulin T."/>
        </authorList>
    </citation>
    <scope>NUCLEOTIDE SEQUENCE [LARGE SCALE GENOMIC DNA]</scope>
    <source>
        <strain evidence="14">ATCC BAA-407 / DSM 14655 / LMG 21543 / TTB310</strain>
    </source>
</reference>
<dbReference type="RefSeq" id="WP_013899723.1">
    <property type="nucleotide sequence ID" value="NC_015677.1"/>
</dbReference>
<dbReference type="InterPro" id="IPR001610">
    <property type="entry name" value="PAC"/>
</dbReference>
<dbReference type="SUPFAM" id="SSF55781">
    <property type="entry name" value="GAF domain-like"/>
    <property type="match status" value="1"/>
</dbReference>
<dbReference type="SUPFAM" id="SSF55785">
    <property type="entry name" value="PYP-like sensor domain (PAS domain)"/>
    <property type="match status" value="1"/>
</dbReference>
<dbReference type="Gene3D" id="3.30.450.20">
    <property type="entry name" value="PAS domain"/>
    <property type="match status" value="1"/>
</dbReference>
<dbReference type="CDD" id="cd00130">
    <property type="entry name" value="PAS"/>
    <property type="match status" value="1"/>
</dbReference>
<dbReference type="InterPro" id="IPR029016">
    <property type="entry name" value="GAF-like_dom_sf"/>
</dbReference>
<dbReference type="PANTHER" id="PTHR43047">
    <property type="entry name" value="TWO-COMPONENT HISTIDINE PROTEIN KINASE"/>
    <property type="match status" value="1"/>
</dbReference>
<evidence type="ECO:0000256" key="1">
    <source>
        <dbReference type="ARBA" id="ARBA00000085"/>
    </source>
</evidence>
<dbReference type="EC" id="2.7.13.3" evidence="3"/>
<dbReference type="Gene3D" id="3.30.565.10">
    <property type="entry name" value="Histidine kinase-like ATPase, C-terminal domain"/>
    <property type="match status" value="1"/>
</dbReference>
<keyword evidence="6 13" id="KW-0418">Kinase</keyword>
<dbReference type="SMART" id="SM00091">
    <property type="entry name" value="PAS"/>
    <property type="match status" value="1"/>
</dbReference>
<comment type="subcellular location">
    <subcellularLocation>
        <location evidence="2">Cell inner membrane</location>
        <topology evidence="2">Multi-pass membrane protein</topology>
    </subcellularLocation>
</comment>
<dbReference type="SMART" id="SM00387">
    <property type="entry name" value="HATPase_c"/>
    <property type="match status" value="1"/>
</dbReference>
<name>F5Y5Y6_RAMTT</name>
<dbReference type="InterPro" id="IPR036890">
    <property type="entry name" value="HATPase_C_sf"/>
</dbReference>
<proteinExistence type="predicted"/>
<evidence type="ECO:0000259" key="12">
    <source>
        <dbReference type="PROSITE" id="PS50113"/>
    </source>
</evidence>
<evidence type="ECO:0000259" key="11">
    <source>
        <dbReference type="PROSITE" id="PS50110"/>
    </source>
</evidence>
<dbReference type="HOGENOM" id="CLU_000445_114_15_4"/>
<reference evidence="13 14" key="2">
    <citation type="journal article" date="2011" name="PLoS ONE">
        <title>The Cyst-Dividing Bacterium Ramlibacter tataouinensis TTB310 Genome Reveals a Well-Stocked Toolbox for Adaptation to a Desert Environment.</title>
        <authorList>
            <person name="De Luca G."/>
            <person name="Barakat M."/>
            <person name="Ortet P."/>
            <person name="Fochesato S."/>
            <person name="Jourlin-Castelli C."/>
            <person name="Ansaldi M."/>
            <person name="Py B."/>
            <person name="Fichant G."/>
            <person name="Coutinho P.M."/>
            <person name="Voulhoux R."/>
            <person name="Bastien O."/>
            <person name="Marechal E."/>
            <person name="Henrissat B."/>
            <person name="Quentin Y."/>
            <person name="Noirot P."/>
            <person name="Filloux A."/>
            <person name="Mejean V."/>
            <person name="Dubow M.S."/>
            <person name="Barras F."/>
            <person name="Barbe V."/>
            <person name="Weissenbach J."/>
            <person name="Mihalcescu I."/>
            <person name="Vermeglio A."/>
            <person name="Achouak W."/>
            <person name="Heulin T."/>
        </authorList>
    </citation>
    <scope>NUCLEOTIDE SEQUENCE [LARGE SCALE GENOMIC DNA]</scope>
    <source>
        <strain evidence="14">ATCC BAA-407 / DSM 14655 / LMG 21543 / TTB310</strain>
    </source>
</reference>
<dbReference type="NCBIfam" id="TIGR00229">
    <property type="entry name" value="sensory_box"/>
    <property type="match status" value="1"/>
</dbReference>
<dbReference type="STRING" id="365046.Rta_04190"/>
<feature type="modified residue" description="4-aspartylphosphate" evidence="9">
    <location>
        <position position="605"/>
    </location>
</feature>
<dbReference type="Gene3D" id="3.40.50.2300">
    <property type="match status" value="1"/>
</dbReference>
<dbReference type="InterPro" id="IPR000700">
    <property type="entry name" value="PAS-assoc_C"/>
</dbReference>
<dbReference type="PRINTS" id="PR00344">
    <property type="entry name" value="BCTRLSENSOR"/>
</dbReference>
<comment type="catalytic activity">
    <reaction evidence="1">
        <text>ATP + protein L-histidine = ADP + protein N-phospho-L-histidine.</text>
        <dbReference type="EC" id="2.7.13.3"/>
    </reaction>
</comment>
<dbReference type="eggNOG" id="COG2205">
    <property type="taxonomic scope" value="Bacteria"/>
</dbReference>
<keyword evidence="4 9" id="KW-0597">Phosphoprotein</keyword>
<organism evidence="13 14">
    <name type="scientific">Ramlibacter tataouinensis (strain ATCC BAA-407 / DSM 14655 / LMG 21543 / TTB310)</name>
    <dbReference type="NCBI Taxonomy" id="365046"/>
    <lineage>
        <taxon>Bacteria</taxon>
        <taxon>Pseudomonadati</taxon>
        <taxon>Pseudomonadota</taxon>
        <taxon>Betaproteobacteria</taxon>
        <taxon>Burkholderiales</taxon>
        <taxon>Comamonadaceae</taxon>
        <taxon>Ramlibacter</taxon>
    </lineage>
</organism>
<dbReference type="PATRIC" id="fig|365046.3.peg.434"/>
<dbReference type="PROSITE" id="PS50113">
    <property type="entry name" value="PAC"/>
    <property type="match status" value="1"/>
</dbReference>
<dbReference type="InterPro" id="IPR001789">
    <property type="entry name" value="Sig_transdc_resp-reg_receiver"/>
</dbReference>
<dbReference type="InterPro" id="IPR035965">
    <property type="entry name" value="PAS-like_dom_sf"/>
</dbReference>
<dbReference type="OrthoDB" id="9803824at2"/>
<dbReference type="InterPro" id="IPR003594">
    <property type="entry name" value="HATPase_dom"/>
</dbReference>
<dbReference type="SUPFAM" id="SSF52172">
    <property type="entry name" value="CheY-like"/>
    <property type="match status" value="1"/>
</dbReference>
<dbReference type="SMART" id="SM00448">
    <property type="entry name" value="REC"/>
    <property type="match status" value="1"/>
</dbReference>
<accession>F5Y5Y6</accession>
<protein>
    <recommendedName>
        <fullName evidence="3">histidine kinase</fullName>
        <ecNumber evidence="3">2.7.13.3</ecNumber>
    </recommendedName>
</protein>
<evidence type="ECO:0000313" key="13">
    <source>
        <dbReference type="EMBL" id="AEG91490.1"/>
    </source>
</evidence>
<dbReference type="InterPro" id="IPR000014">
    <property type="entry name" value="PAS"/>
</dbReference>
<dbReference type="GO" id="GO:0005886">
    <property type="term" value="C:plasma membrane"/>
    <property type="evidence" value="ECO:0007669"/>
    <property type="project" value="UniProtKB-SubCell"/>
</dbReference>
<dbReference type="Pfam" id="PF08447">
    <property type="entry name" value="PAS_3"/>
    <property type="match status" value="1"/>
</dbReference>
<keyword evidence="7" id="KW-0902">Two-component regulatory system</keyword>
<feature type="domain" description="PAC" evidence="12">
    <location>
        <begin position="254"/>
        <end position="306"/>
    </location>
</feature>
<dbReference type="Pfam" id="PF00512">
    <property type="entry name" value="HisKA"/>
    <property type="match status" value="1"/>
</dbReference>
<dbReference type="FunFam" id="1.10.287.130:FF:000001">
    <property type="entry name" value="Two-component sensor histidine kinase"/>
    <property type="match status" value="1"/>
</dbReference>
<evidence type="ECO:0000256" key="6">
    <source>
        <dbReference type="ARBA" id="ARBA00022777"/>
    </source>
</evidence>
<dbReference type="GO" id="GO:0009927">
    <property type="term" value="F:histidine phosphotransfer kinase activity"/>
    <property type="evidence" value="ECO:0007669"/>
    <property type="project" value="TreeGrafter"/>
</dbReference>
<evidence type="ECO:0000256" key="7">
    <source>
        <dbReference type="ARBA" id="ARBA00023012"/>
    </source>
</evidence>
<dbReference type="InterPro" id="IPR003661">
    <property type="entry name" value="HisK_dim/P_dom"/>
</dbReference>
<keyword evidence="8" id="KW-0472">Membrane</keyword>
<dbReference type="InterPro" id="IPR036097">
    <property type="entry name" value="HisK_dim/P_sf"/>
</dbReference>
<evidence type="ECO:0000256" key="3">
    <source>
        <dbReference type="ARBA" id="ARBA00012438"/>
    </source>
</evidence>
<dbReference type="InterPro" id="IPR013655">
    <property type="entry name" value="PAS_fold_3"/>
</dbReference>
<dbReference type="SMART" id="SM00065">
    <property type="entry name" value="GAF"/>
    <property type="match status" value="1"/>
</dbReference>
<dbReference type="EMBL" id="CP000245">
    <property type="protein sequence ID" value="AEG91490.1"/>
    <property type="molecule type" value="Genomic_DNA"/>
</dbReference>
<dbReference type="SUPFAM" id="SSF47384">
    <property type="entry name" value="Homodimeric domain of signal transducing histidine kinase"/>
    <property type="match status" value="1"/>
</dbReference>
<evidence type="ECO:0000256" key="9">
    <source>
        <dbReference type="PROSITE-ProRule" id="PRU00169"/>
    </source>
</evidence>
<dbReference type="Pfam" id="PF00072">
    <property type="entry name" value="Response_reg"/>
    <property type="match status" value="1"/>
</dbReference>
<dbReference type="Pfam" id="PF01590">
    <property type="entry name" value="GAF"/>
    <property type="match status" value="1"/>
</dbReference>
<keyword evidence="14" id="KW-1185">Reference proteome</keyword>
<dbReference type="Proteomes" id="UP000008385">
    <property type="component" value="Chromosome"/>
</dbReference>
<dbReference type="InterPro" id="IPR005467">
    <property type="entry name" value="His_kinase_dom"/>
</dbReference>
<dbReference type="SMART" id="SM00388">
    <property type="entry name" value="HisKA"/>
    <property type="match status" value="1"/>
</dbReference>